<name>A0A9P0A5C0_BEMTA</name>
<feature type="compositionally biased region" description="Polar residues" evidence="1">
    <location>
        <begin position="41"/>
        <end position="59"/>
    </location>
</feature>
<reference evidence="2" key="1">
    <citation type="submission" date="2021-12" db="EMBL/GenBank/DDBJ databases">
        <authorList>
            <person name="King R."/>
        </authorList>
    </citation>
    <scope>NUCLEOTIDE SEQUENCE</scope>
</reference>
<accession>A0A9P0A5C0</accession>
<protein>
    <submittedName>
        <fullName evidence="2">Uncharacterized protein</fullName>
    </submittedName>
</protein>
<dbReference type="Proteomes" id="UP001152759">
    <property type="component" value="Chromosome 10"/>
</dbReference>
<proteinExistence type="predicted"/>
<sequence length="335" mass="36101">MPRCLMAKKWKGYPWPTENASPHVETALEEEEEEIDVVTVNNGTSPMPATVWGPSSPTEGATAPSPPPCPDSGRISVHCNEVGKFVLSQLTNILKPPRTGRDALSFPPSPAPSSAHLPTQSSAPVLQNSPRLRELRLLKCREPNPNVTPKGRIHLLRGSRSDSLLARRSYPPCATILPRVLRKNAETNLYLGPTQEFHDGKVRRKVLSHLIPAATSISLSCPITFKKWAPRCRPDETPHRKPPPSVSPPAKRGNLGGLPANPRQYIVEGLPGCNSGVGEKILNLAERNNQWGMAPPSPSPSPIGSFIIVPLSEVLETDSGGTLDGSFAPGNGRTS</sequence>
<evidence type="ECO:0000256" key="1">
    <source>
        <dbReference type="SAM" id="MobiDB-lite"/>
    </source>
</evidence>
<feature type="compositionally biased region" description="Polar residues" evidence="1">
    <location>
        <begin position="116"/>
        <end position="128"/>
    </location>
</feature>
<gene>
    <name evidence="2" type="ORF">BEMITA_LOCUS2938</name>
</gene>
<keyword evidence="3" id="KW-1185">Reference proteome</keyword>
<evidence type="ECO:0000313" key="3">
    <source>
        <dbReference type="Proteomes" id="UP001152759"/>
    </source>
</evidence>
<dbReference type="EMBL" id="OU963871">
    <property type="protein sequence ID" value="CAH0383494.1"/>
    <property type="molecule type" value="Genomic_DNA"/>
</dbReference>
<dbReference type="AlphaFoldDB" id="A0A9P0A5C0"/>
<feature type="region of interest" description="Disordered" evidence="1">
    <location>
        <begin position="232"/>
        <end position="260"/>
    </location>
</feature>
<feature type="region of interest" description="Disordered" evidence="1">
    <location>
        <begin position="96"/>
        <end position="128"/>
    </location>
</feature>
<organism evidence="2 3">
    <name type="scientific">Bemisia tabaci</name>
    <name type="common">Sweetpotato whitefly</name>
    <name type="synonym">Aleurodes tabaci</name>
    <dbReference type="NCBI Taxonomy" id="7038"/>
    <lineage>
        <taxon>Eukaryota</taxon>
        <taxon>Metazoa</taxon>
        <taxon>Ecdysozoa</taxon>
        <taxon>Arthropoda</taxon>
        <taxon>Hexapoda</taxon>
        <taxon>Insecta</taxon>
        <taxon>Pterygota</taxon>
        <taxon>Neoptera</taxon>
        <taxon>Paraneoptera</taxon>
        <taxon>Hemiptera</taxon>
        <taxon>Sternorrhyncha</taxon>
        <taxon>Aleyrodoidea</taxon>
        <taxon>Aleyrodidae</taxon>
        <taxon>Aleyrodinae</taxon>
        <taxon>Bemisia</taxon>
    </lineage>
</organism>
<evidence type="ECO:0000313" key="2">
    <source>
        <dbReference type="EMBL" id="CAH0383494.1"/>
    </source>
</evidence>
<feature type="region of interest" description="Disordered" evidence="1">
    <location>
        <begin position="41"/>
        <end position="74"/>
    </location>
</feature>